<protein>
    <submittedName>
        <fullName evidence="3">Uncharacterized protein</fullName>
    </submittedName>
</protein>
<accession>A0A0D7B7T0</accession>
<evidence type="ECO:0000256" key="2">
    <source>
        <dbReference type="SAM" id="SignalP"/>
    </source>
</evidence>
<evidence type="ECO:0000313" key="3">
    <source>
        <dbReference type="EMBL" id="KIY65601.1"/>
    </source>
</evidence>
<name>A0A0D7B7T0_9AGAR</name>
<dbReference type="EMBL" id="KN880584">
    <property type="protein sequence ID" value="KIY65601.1"/>
    <property type="molecule type" value="Genomic_DNA"/>
</dbReference>
<evidence type="ECO:0000256" key="1">
    <source>
        <dbReference type="SAM" id="MobiDB-lite"/>
    </source>
</evidence>
<proteinExistence type="predicted"/>
<gene>
    <name evidence="3" type="ORF">CYLTODRAFT_456177</name>
</gene>
<keyword evidence="2" id="KW-0732">Signal</keyword>
<feature type="compositionally biased region" description="Basic and acidic residues" evidence="1">
    <location>
        <begin position="24"/>
        <end position="33"/>
    </location>
</feature>
<reference evidence="3 4" key="1">
    <citation type="journal article" date="2015" name="Fungal Genet. Biol.">
        <title>Evolution of novel wood decay mechanisms in Agaricales revealed by the genome sequences of Fistulina hepatica and Cylindrobasidium torrendii.</title>
        <authorList>
            <person name="Floudas D."/>
            <person name="Held B.W."/>
            <person name="Riley R."/>
            <person name="Nagy L.G."/>
            <person name="Koehler G."/>
            <person name="Ransdell A.S."/>
            <person name="Younus H."/>
            <person name="Chow J."/>
            <person name="Chiniquy J."/>
            <person name="Lipzen A."/>
            <person name="Tritt A."/>
            <person name="Sun H."/>
            <person name="Haridas S."/>
            <person name="LaButti K."/>
            <person name="Ohm R.A."/>
            <person name="Kues U."/>
            <person name="Blanchette R.A."/>
            <person name="Grigoriev I.V."/>
            <person name="Minto R.E."/>
            <person name="Hibbett D.S."/>
        </authorList>
    </citation>
    <scope>NUCLEOTIDE SEQUENCE [LARGE SCALE GENOMIC DNA]</scope>
    <source>
        <strain evidence="3 4">FP15055 ss-10</strain>
    </source>
</reference>
<feature type="region of interest" description="Disordered" evidence="1">
    <location>
        <begin position="22"/>
        <end position="74"/>
    </location>
</feature>
<feature type="compositionally biased region" description="Basic residues" evidence="1">
    <location>
        <begin position="53"/>
        <end position="66"/>
    </location>
</feature>
<sequence length="74" mass="8754">MKLTFLTTLVLAAFAIAGPLAPESNKDEVAKSDYRRRHGRHDYDDDDDDYYRRHGRGHRHRGGYGRHRYDDDDY</sequence>
<feature type="signal peptide" evidence="2">
    <location>
        <begin position="1"/>
        <end position="17"/>
    </location>
</feature>
<evidence type="ECO:0000313" key="4">
    <source>
        <dbReference type="Proteomes" id="UP000054007"/>
    </source>
</evidence>
<feature type="chain" id="PRO_5002316740" evidence="2">
    <location>
        <begin position="18"/>
        <end position="74"/>
    </location>
</feature>
<organism evidence="3 4">
    <name type="scientific">Cylindrobasidium torrendii FP15055 ss-10</name>
    <dbReference type="NCBI Taxonomy" id="1314674"/>
    <lineage>
        <taxon>Eukaryota</taxon>
        <taxon>Fungi</taxon>
        <taxon>Dikarya</taxon>
        <taxon>Basidiomycota</taxon>
        <taxon>Agaricomycotina</taxon>
        <taxon>Agaricomycetes</taxon>
        <taxon>Agaricomycetidae</taxon>
        <taxon>Agaricales</taxon>
        <taxon>Marasmiineae</taxon>
        <taxon>Physalacriaceae</taxon>
        <taxon>Cylindrobasidium</taxon>
    </lineage>
</organism>
<keyword evidence="4" id="KW-1185">Reference proteome</keyword>
<dbReference type="Proteomes" id="UP000054007">
    <property type="component" value="Unassembled WGS sequence"/>
</dbReference>
<dbReference type="AlphaFoldDB" id="A0A0D7B7T0"/>